<evidence type="ECO:0000256" key="1">
    <source>
        <dbReference type="ARBA" id="ARBA00022729"/>
    </source>
</evidence>
<reference evidence="2" key="1">
    <citation type="submission" date="2021-01" db="EMBL/GenBank/DDBJ databases">
        <authorList>
            <person name="Corre E."/>
            <person name="Pelletier E."/>
            <person name="Niang G."/>
            <person name="Scheremetjew M."/>
            <person name="Finn R."/>
            <person name="Kale V."/>
            <person name="Holt S."/>
            <person name="Cochrane G."/>
            <person name="Meng A."/>
            <person name="Brown T."/>
            <person name="Cohen L."/>
        </authorList>
    </citation>
    <scope>NUCLEOTIDE SEQUENCE</scope>
    <source>
        <strain evidence="2">NIES-2562</strain>
    </source>
</reference>
<name>A0A7S3G8Z0_9EUKA</name>
<dbReference type="Gene3D" id="2.130.10.130">
    <property type="entry name" value="Integrin alpha, N-terminal"/>
    <property type="match status" value="2"/>
</dbReference>
<keyword evidence="1" id="KW-0732">Signal</keyword>
<proteinExistence type="predicted"/>
<evidence type="ECO:0000313" key="2">
    <source>
        <dbReference type="EMBL" id="CAE0253461.1"/>
    </source>
</evidence>
<dbReference type="PANTHER" id="PTHR36220">
    <property type="entry name" value="UNNAMED PRODUCT"/>
    <property type="match status" value="1"/>
</dbReference>
<sequence length="345" mass="36019">MGHLPSSFAFSQTEYSGGSSFTTVAAGSPHSSGGIGVVGAGAVSIFNYYSPSYAEEQEVLEGDSGDADEFGYSVSMNANGTILVVGAPSLSLPGVTHAGMVHVYTRYSGYFSRIQSFTSSYSSASDVGLGACVKVNGRGDILAVSTRTKGSGGGQDGVVEIYYRDTFADCPFRYLDKLASGQRAEYTPAQDDRFGASLAFDYDGRVIAVGTPGSSSNTGAVLVFMYKDKSFAPVQLIEPANVTVGAQFGSAIAFNSEGTVMAVGAPDATISSASEGVVMVYVWDRSAVQYYFQQMVVPNDPTRVGGRFGSSLSLTSSGSMLVVGSPEHEDYMYGEKAGAVFVFSL</sequence>
<dbReference type="InterPro" id="IPR013517">
    <property type="entry name" value="FG-GAP"/>
</dbReference>
<accession>A0A7S3G8Z0</accession>
<dbReference type="PANTHER" id="PTHR36220:SF1">
    <property type="entry name" value="GAMMA TUBULIN COMPLEX COMPONENT C-TERMINAL DOMAIN-CONTAINING PROTEIN"/>
    <property type="match status" value="1"/>
</dbReference>
<organism evidence="2">
    <name type="scientific">Palpitomonas bilix</name>
    <dbReference type="NCBI Taxonomy" id="652834"/>
    <lineage>
        <taxon>Eukaryota</taxon>
        <taxon>Eukaryota incertae sedis</taxon>
    </lineage>
</organism>
<gene>
    <name evidence="2" type="ORF">PBIL07802_LOCUS15696</name>
</gene>
<dbReference type="SUPFAM" id="SSF69322">
    <property type="entry name" value="Tricorn protease domain 2"/>
    <property type="match status" value="1"/>
</dbReference>
<dbReference type="AlphaFoldDB" id="A0A7S3G8Z0"/>
<dbReference type="EMBL" id="HBIB01023969">
    <property type="protein sequence ID" value="CAE0253461.1"/>
    <property type="molecule type" value="Transcribed_RNA"/>
</dbReference>
<dbReference type="Pfam" id="PF14312">
    <property type="entry name" value="FG-GAP_2"/>
    <property type="match status" value="1"/>
</dbReference>
<dbReference type="InterPro" id="IPR028994">
    <property type="entry name" value="Integrin_alpha_N"/>
</dbReference>
<protein>
    <submittedName>
        <fullName evidence="2">Uncharacterized protein</fullName>
    </submittedName>
</protein>